<dbReference type="PROSITE" id="PS51201">
    <property type="entry name" value="RCK_N"/>
    <property type="match status" value="1"/>
</dbReference>
<reference evidence="3" key="1">
    <citation type="journal article" date="2021" name="PeerJ">
        <title>Extensive microbial diversity within the chicken gut microbiome revealed by metagenomics and culture.</title>
        <authorList>
            <person name="Gilroy R."/>
            <person name="Ravi A."/>
            <person name="Getino M."/>
            <person name="Pursley I."/>
            <person name="Horton D.L."/>
            <person name="Alikhan N.F."/>
            <person name="Baker D."/>
            <person name="Gharbi K."/>
            <person name="Hall N."/>
            <person name="Watson M."/>
            <person name="Adriaenssens E.M."/>
            <person name="Foster-Nyarko E."/>
            <person name="Jarju S."/>
            <person name="Secka A."/>
            <person name="Antonio M."/>
            <person name="Oren A."/>
            <person name="Chaudhuri R.R."/>
            <person name="La Ragione R."/>
            <person name="Hildebrand F."/>
            <person name="Pallen M.J."/>
        </authorList>
    </citation>
    <scope>NUCLEOTIDE SEQUENCE</scope>
    <source>
        <strain evidence="3">CHK191-13928</strain>
    </source>
</reference>
<reference evidence="3" key="2">
    <citation type="submission" date="2021-04" db="EMBL/GenBank/DDBJ databases">
        <authorList>
            <person name="Gilroy R."/>
        </authorList>
    </citation>
    <scope>NUCLEOTIDE SEQUENCE</scope>
    <source>
        <strain evidence="3">CHK191-13928</strain>
    </source>
</reference>
<comment type="caution">
    <text evidence="3">The sequence shown here is derived from an EMBL/GenBank/DDBJ whole genome shotgun (WGS) entry which is preliminary data.</text>
</comment>
<dbReference type="SUPFAM" id="SSF116726">
    <property type="entry name" value="TrkA C-terminal domain-like"/>
    <property type="match status" value="1"/>
</dbReference>
<proteinExistence type="predicted"/>
<evidence type="ECO:0000313" key="3">
    <source>
        <dbReference type="EMBL" id="HIX67328.1"/>
    </source>
</evidence>
<protein>
    <submittedName>
        <fullName evidence="3">TrkA family potassium uptake protein</fullName>
    </submittedName>
</protein>
<evidence type="ECO:0000259" key="2">
    <source>
        <dbReference type="PROSITE" id="PS51202"/>
    </source>
</evidence>
<dbReference type="AlphaFoldDB" id="A0A9D1WU84"/>
<dbReference type="InterPro" id="IPR003148">
    <property type="entry name" value="RCK_N"/>
</dbReference>
<sequence length="225" mass="25126">MFGKQRKETKTYGIIGMGRFGSSLTRELAKSGAEIIVLDRDEDKIRKARELTENAMVTNTLDKDVLRDTGIQNCDVVIVCIGSHMESSILTTLNLVAMGIPEVIAKATSPEHGEILKRLGAKVVYPEQDMAVRLANCLETSQVIDFIKLSEKVNISKLAVPKKLVGHTILEMNFRAKFGLNIIAIENNNEVIEYVRPEYMFREDDILIVSGSSESLIKLAEWEGR</sequence>
<gene>
    <name evidence="3" type="ORF">H9735_04265</name>
</gene>
<feature type="domain" description="RCK N-terminal" evidence="1">
    <location>
        <begin position="9"/>
        <end position="126"/>
    </location>
</feature>
<dbReference type="InterPro" id="IPR050721">
    <property type="entry name" value="Trk_Ktr_HKT_K-transport"/>
</dbReference>
<dbReference type="Proteomes" id="UP000886721">
    <property type="component" value="Unassembled WGS sequence"/>
</dbReference>
<dbReference type="SUPFAM" id="SSF51735">
    <property type="entry name" value="NAD(P)-binding Rossmann-fold domains"/>
    <property type="match status" value="1"/>
</dbReference>
<dbReference type="Pfam" id="PF02254">
    <property type="entry name" value="TrkA_N"/>
    <property type="match status" value="1"/>
</dbReference>
<dbReference type="GO" id="GO:0008324">
    <property type="term" value="F:monoatomic cation transmembrane transporter activity"/>
    <property type="evidence" value="ECO:0007669"/>
    <property type="project" value="InterPro"/>
</dbReference>
<dbReference type="InterPro" id="IPR036721">
    <property type="entry name" value="RCK_C_sf"/>
</dbReference>
<accession>A0A9D1WU84</accession>
<organism evidence="3 4">
    <name type="scientific">Candidatus Anaerostipes excrementavium</name>
    <dbReference type="NCBI Taxonomy" id="2838463"/>
    <lineage>
        <taxon>Bacteria</taxon>
        <taxon>Bacillati</taxon>
        <taxon>Bacillota</taxon>
        <taxon>Clostridia</taxon>
        <taxon>Lachnospirales</taxon>
        <taxon>Lachnospiraceae</taxon>
        <taxon>Anaerostipes</taxon>
    </lineage>
</organism>
<dbReference type="Gene3D" id="3.40.50.720">
    <property type="entry name" value="NAD(P)-binding Rossmann-like Domain"/>
    <property type="match status" value="1"/>
</dbReference>
<dbReference type="InterPro" id="IPR006037">
    <property type="entry name" value="RCK_C"/>
</dbReference>
<evidence type="ECO:0000313" key="4">
    <source>
        <dbReference type="Proteomes" id="UP000886721"/>
    </source>
</evidence>
<dbReference type="InterPro" id="IPR036291">
    <property type="entry name" value="NAD(P)-bd_dom_sf"/>
</dbReference>
<dbReference type="GO" id="GO:0006813">
    <property type="term" value="P:potassium ion transport"/>
    <property type="evidence" value="ECO:0007669"/>
    <property type="project" value="InterPro"/>
</dbReference>
<dbReference type="Pfam" id="PF02080">
    <property type="entry name" value="TrkA_C"/>
    <property type="match status" value="1"/>
</dbReference>
<dbReference type="PANTHER" id="PTHR43833">
    <property type="entry name" value="POTASSIUM CHANNEL PROTEIN 2-RELATED-RELATED"/>
    <property type="match status" value="1"/>
</dbReference>
<dbReference type="PROSITE" id="PS51202">
    <property type="entry name" value="RCK_C"/>
    <property type="match status" value="1"/>
</dbReference>
<dbReference type="Gene3D" id="3.30.70.1450">
    <property type="entry name" value="Regulator of K+ conductance, C-terminal domain"/>
    <property type="match status" value="1"/>
</dbReference>
<dbReference type="EMBL" id="DXEM01000013">
    <property type="protein sequence ID" value="HIX67328.1"/>
    <property type="molecule type" value="Genomic_DNA"/>
</dbReference>
<name>A0A9D1WU84_9FIRM</name>
<dbReference type="PANTHER" id="PTHR43833:SF7">
    <property type="entry name" value="KTR SYSTEM POTASSIUM UPTAKE PROTEIN C"/>
    <property type="match status" value="1"/>
</dbReference>
<feature type="domain" description="RCK C-terminal" evidence="2">
    <location>
        <begin position="141"/>
        <end position="225"/>
    </location>
</feature>
<evidence type="ECO:0000259" key="1">
    <source>
        <dbReference type="PROSITE" id="PS51201"/>
    </source>
</evidence>